<comment type="caution">
    <text evidence="2">The sequence shown here is derived from an EMBL/GenBank/DDBJ whole genome shotgun (WGS) entry which is preliminary data.</text>
</comment>
<dbReference type="Proteomes" id="UP000177507">
    <property type="component" value="Unassembled WGS sequence"/>
</dbReference>
<evidence type="ECO:0000256" key="1">
    <source>
        <dbReference type="SAM" id="MobiDB-lite"/>
    </source>
</evidence>
<protein>
    <recommendedName>
        <fullName evidence="4">Yippee domain-containing protein</fullName>
    </recommendedName>
</protein>
<feature type="region of interest" description="Disordered" evidence="1">
    <location>
        <begin position="115"/>
        <end position="140"/>
    </location>
</feature>
<accession>A0A1F8EXL2</accession>
<sequence>MVDQKTTQHSLKKDKYVNARGGNSHFLDLFCSKCNQHLALYQKDGHGRLLRMYLDRIFEPQEFSFLHSRISDKAGMPNLKCSKCGALIGTPMIYEAERRLAFRLIHGSFVKKKSDGVYPPAQQTHNSHNTEKGGSDEKRN</sequence>
<evidence type="ECO:0000313" key="2">
    <source>
        <dbReference type="EMBL" id="OGN05593.1"/>
    </source>
</evidence>
<name>A0A1F8EXL2_9BACT</name>
<reference evidence="2 3" key="1">
    <citation type="journal article" date="2016" name="Nat. Commun.">
        <title>Thousands of microbial genomes shed light on interconnected biogeochemical processes in an aquifer system.</title>
        <authorList>
            <person name="Anantharaman K."/>
            <person name="Brown C.T."/>
            <person name="Hug L.A."/>
            <person name="Sharon I."/>
            <person name="Castelle C.J."/>
            <person name="Probst A.J."/>
            <person name="Thomas B.C."/>
            <person name="Singh A."/>
            <person name="Wilkins M.J."/>
            <person name="Karaoz U."/>
            <person name="Brodie E.L."/>
            <person name="Williams K.H."/>
            <person name="Hubbard S.S."/>
            <person name="Banfield J.F."/>
        </authorList>
    </citation>
    <scope>NUCLEOTIDE SEQUENCE [LARGE SCALE GENOMIC DNA]</scope>
</reference>
<evidence type="ECO:0008006" key="4">
    <source>
        <dbReference type="Google" id="ProtNLM"/>
    </source>
</evidence>
<evidence type="ECO:0000313" key="3">
    <source>
        <dbReference type="Proteomes" id="UP000177507"/>
    </source>
</evidence>
<feature type="compositionally biased region" description="Basic and acidic residues" evidence="1">
    <location>
        <begin position="128"/>
        <end position="140"/>
    </location>
</feature>
<gene>
    <name evidence="2" type="ORF">A2831_03570</name>
</gene>
<proteinExistence type="predicted"/>
<organism evidence="2 3">
    <name type="scientific">Candidatus Yanofskybacteria bacterium RIFCSPHIGHO2_01_FULL_44_17</name>
    <dbReference type="NCBI Taxonomy" id="1802668"/>
    <lineage>
        <taxon>Bacteria</taxon>
        <taxon>Candidatus Yanofskyibacteriota</taxon>
    </lineage>
</organism>
<dbReference type="EMBL" id="MGJI01000007">
    <property type="protein sequence ID" value="OGN05593.1"/>
    <property type="molecule type" value="Genomic_DNA"/>
</dbReference>
<dbReference type="STRING" id="1802668.A2831_03570"/>
<dbReference type="AlphaFoldDB" id="A0A1F8EXL2"/>